<comment type="caution">
    <text evidence="3">The sequence shown here is derived from an EMBL/GenBank/DDBJ whole genome shotgun (WGS) entry which is preliminary data.</text>
</comment>
<dbReference type="GO" id="GO:0016787">
    <property type="term" value="F:hydrolase activity"/>
    <property type="evidence" value="ECO:0007669"/>
    <property type="project" value="UniProtKB-KW"/>
</dbReference>
<feature type="domain" description="Alpha/beta hydrolase fold-3" evidence="2">
    <location>
        <begin position="124"/>
        <end position="351"/>
    </location>
</feature>
<dbReference type="InterPro" id="IPR050300">
    <property type="entry name" value="GDXG_lipolytic_enzyme"/>
</dbReference>
<reference evidence="3 4" key="1">
    <citation type="submission" date="2016-10" db="EMBL/GenBank/DDBJ databases">
        <title>Genome sequence of the ascomycete fungus Penicillium subrubescens.</title>
        <authorList>
            <person name="De Vries R.P."/>
            <person name="Peng M."/>
            <person name="Dilokpimol A."/>
            <person name="Hilden K."/>
            <person name="Makela M.R."/>
            <person name="Grigoriev I."/>
            <person name="Riley R."/>
            <person name="Granchi Z."/>
        </authorList>
    </citation>
    <scope>NUCLEOTIDE SEQUENCE [LARGE SCALE GENOMIC DNA]</scope>
    <source>
        <strain evidence="3 4">CBS 132785</strain>
    </source>
</reference>
<dbReference type="AlphaFoldDB" id="A0A1Q5U6G9"/>
<dbReference type="PANTHER" id="PTHR48081:SF8">
    <property type="entry name" value="ALPHA_BETA HYDROLASE FOLD-3 DOMAIN-CONTAINING PROTEIN-RELATED"/>
    <property type="match status" value="1"/>
</dbReference>
<dbReference type="Gene3D" id="3.40.50.1820">
    <property type="entry name" value="alpha/beta hydrolase"/>
    <property type="match status" value="1"/>
</dbReference>
<evidence type="ECO:0000259" key="2">
    <source>
        <dbReference type="Pfam" id="PF07859"/>
    </source>
</evidence>
<accession>A0A1Q5U6G9</accession>
<evidence type="ECO:0000313" key="4">
    <source>
        <dbReference type="Proteomes" id="UP000186955"/>
    </source>
</evidence>
<dbReference type="GO" id="GO:0017000">
    <property type="term" value="P:antibiotic biosynthetic process"/>
    <property type="evidence" value="ECO:0007669"/>
    <property type="project" value="UniProtKB-ARBA"/>
</dbReference>
<name>A0A1Q5U6G9_9EURO</name>
<keyword evidence="1 3" id="KW-0378">Hydrolase</keyword>
<dbReference type="InterPro" id="IPR013094">
    <property type="entry name" value="AB_hydrolase_3"/>
</dbReference>
<dbReference type="EMBL" id="MNBE01000571">
    <property type="protein sequence ID" value="OKP08055.1"/>
    <property type="molecule type" value="Genomic_DNA"/>
</dbReference>
<dbReference type="SUPFAM" id="SSF53474">
    <property type="entry name" value="alpha/beta-Hydrolases"/>
    <property type="match status" value="1"/>
</dbReference>
<dbReference type="STRING" id="1316194.A0A1Q5U6G9"/>
<dbReference type="Proteomes" id="UP000186955">
    <property type="component" value="Unassembled WGS sequence"/>
</dbReference>
<protein>
    <submittedName>
        <fullName evidence="3">AB hydrolase superfamily protein</fullName>
    </submittedName>
</protein>
<organism evidence="3 4">
    <name type="scientific">Penicillium subrubescens</name>
    <dbReference type="NCBI Taxonomy" id="1316194"/>
    <lineage>
        <taxon>Eukaryota</taxon>
        <taxon>Fungi</taxon>
        <taxon>Dikarya</taxon>
        <taxon>Ascomycota</taxon>
        <taxon>Pezizomycotina</taxon>
        <taxon>Eurotiomycetes</taxon>
        <taxon>Eurotiomycetidae</taxon>
        <taxon>Eurotiales</taxon>
        <taxon>Aspergillaceae</taxon>
        <taxon>Penicillium</taxon>
    </lineage>
</organism>
<proteinExistence type="predicted"/>
<gene>
    <name evidence="3" type="ORF">PENSUB_5746</name>
</gene>
<dbReference type="GO" id="GO:0072330">
    <property type="term" value="P:monocarboxylic acid biosynthetic process"/>
    <property type="evidence" value="ECO:0007669"/>
    <property type="project" value="UniProtKB-ARBA"/>
</dbReference>
<sequence length="384" mass="43048">MSTITEITNYRSQRLKGPTDQNAIPEKYLLGLDPEWRQMWLEHGQDISEAHLVTIEEFHKCPKKYSFTYPTWTVISPAWQTIDRVLGPEVHQVQDIQIPVSDPAGSITCRVYTPAGPGPFPVHLNFHGGGWVLGGLASEAAWCRSICNESKIAMVDVDYRLAPKYPFPTALYDCWSALQWVIANAKSFNIRPDSISIGGLSSGGLITAVLAHFARDNNPPIDLKLQLMIVPATDMRYVPLSITDAPPLTEKTCPYPSAIFNSDLPWSPLARESWFLNYYIGTDSVKREQILSDWRMTPVLAPSFKNLAPAHIITAEFDVERDEGEYYAKLLSDAGNAVTMKRYAGVPHAFAHYNHPEKGLSKSREFIKDSAGLLRKAHYRDSVI</sequence>
<dbReference type="InterPro" id="IPR029058">
    <property type="entry name" value="AB_hydrolase_fold"/>
</dbReference>
<dbReference type="PANTHER" id="PTHR48081">
    <property type="entry name" value="AB HYDROLASE SUPERFAMILY PROTEIN C4A8.06C"/>
    <property type="match status" value="1"/>
</dbReference>
<evidence type="ECO:0000256" key="1">
    <source>
        <dbReference type="ARBA" id="ARBA00022801"/>
    </source>
</evidence>
<dbReference type="Pfam" id="PF07859">
    <property type="entry name" value="Abhydrolase_3"/>
    <property type="match status" value="1"/>
</dbReference>
<evidence type="ECO:0000313" key="3">
    <source>
        <dbReference type="EMBL" id="OKP08055.1"/>
    </source>
</evidence>
<keyword evidence="4" id="KW-1185">Reference proteome</keyword>